<dbReference type="SUPFAM" id="SSF53335">
    <property type="entry name" value="S-adenosyl-L-methionine-dependent methyltransferases"/>
    <property type="match status" value="1"/>
</dbReference>
<evidence type="ECO:0000313" key="4">
    <source>
        <dbReference type="Proteomes" id="UP000269412"/>
    </source>
</evidence>
<dbReference type="Gene3D" id="3.40.50.150">
    <property type="entry name" value="Vaccinia Virus protein VP39"/>
    <property type="match status" value="1"/>
</dbReference>
<keyword evidence="4" id="KW-1185">Reference proteome</keyword>
<feature type="domain" description="PG-1098 ferredoxin-like" evidence="2">
    <location>
        <begin position="279"/>
        <end position="322"/>
    </location>
</feature>
<dbReference type="InterPro" id="IPR041497">
    <property type="entry name" value="Thump-like"/>
</dbReference>
<dbReference type="AlphaFoldDB" id="A0A495DSN5"/>
<reference evidence="3 4" key="1">
    <citation type="submission" date="2018-10" db="EMBL/GenBank/DDBJ databases">
        <title>Genomic Encyclopedia of Archaeal and Bacterial Type Strains, Phase II (KMG-II): from individual species to whole genera.</title>
        <authorList>
            <person name="Goeker M."/>
        </authorList>
    </citation>
    <scope>NUCLEOTIDE SEQUENCE [LARGE SCALE GENOMIC DNA]</scope>
    <source>
        <strain evidence="3 4">DSM 25230</strain>
    </source>
</reference>
<evidence type="ECO:0000259" key="2">
    <source>
        <dbReference type="Pfam" id="PF22013"/>
    </source>
</evidence>
<dbReference type="Pfam" id="PF22013">
    <property type="entry name" value="PG_1098_Fer"/>
    <property type="match status" value="1"/>
</dbReference>
<comment type="caution">
    <text evidence="3">The sequence shown here is derived from an EMBL/GenBank/DDBJ whole genome shotgun (WGS) entry which is preliminary data.</text>
</comment>
<dbReference type="OrthoDB" id="1000417at2"/>
<evidence type="ECO:0000313" key="3">
    <source>
        <dbReference type="EMBL" id="RKR07146.1"/>
    </source>
</evidence>
<dbReference type="Gene3D" id="1.10.10.1110">
    <property type="entry name" value="Methyltransferase PG1098, N-terminal domain"/>
    <property type="match status" value="1"/>
</dbReference>
<dbReference type="RefSeq" id="WP_121069123.1">
    <property type="nucleotide sequence ID" value="NZ_RBIQ01000012.1"/>
</dbReference>
<feature type="domain" description="THUMP-like" evidence="1">
    <location>
        <begin position="323"/>
        <end position="392"/>
    </location>
</feature>
<dbReference type="Proteomes" id="UP000269412">
    <property type="component" value="Unassembled WGS sequence"/>
</dbReference>
<dbReference type="EMBL" id="RBIQ01000012">
    <property type="protein sequence ID" value="RKR07146.1"/>
    <property type="molecule type" value="Genomic_DNA"/>
</dbReference>
<dbReference type="CDD" id="cd02440">
    <property type="entry name" value="AdoMet_MTases"/>
    <property type="match status" value="1"/>
</dbReference>
<proteinExistence type="predicted"/>
<protein>
    <submittedName>
        <fullName evidence="3">Uncharacterized protein</fullName>
    </submittedName>
</protein>
<dbReference type="InterPro" id="IPR029063">
    <property type="entry name" value="SAM-dependent_MTases_sf"/>
</dbReference>
<dbReference type="Pfam" id="PF18096">
    <property type="entry name" value="Thump_like"/>
    <property type="match status" value="1"/>
</dbReference>
<gene>
    <name evidence="3" type="ORF">CLV91_3131</name>
</gene>
<name>A0A495DSN5_9FLAO</name>
<accession>A0A495DSN5</accession>
<sequence length="394" mass="45202">MNKDTLKTGVQEFITKNINTDTMSVLLKKTPFTTVSSKELVEQIEAKKKCQKKLPKWYNTPNIYYPNKLNIEQTSSQKTAQYKASLLDKNSVLDITGGFGVDSYYFSEKMKEVSHCEINEKLAQIAAHNFNELGAKNIKTFPFDGIKYLQKSNQFYDWIYIDPSRRNDAKGKVFLLSDCLPNVPKNIELLFSKTNNIAIKTSPLLDFSVGISELKYVKEIHVVALENEVKELIWILEKNYSDTIKVQTVNIGKKHSDYFTFTLNEEKDVSTNYELPQQYLFEPNSAILKSGAFKTLGAKLNLNKLHVNSHLYTSKHMEPTFPGRIFKIENSIIYNKKNIKDLKISKANITTRNFPEKVANLRKKHKISDGGTIYLFFTTDINNNLTVLICSKNN</sequence>
<organism evidence="3 4">
    <name type="scientific">Maribacter vaceletii</name>
    <dbReference type="NCBI Taxonomy" id="1206816"/>
    <lineage>
        <taxon>Bacteria</taxon>
        <taxon>Pseudomonadati</taxon>
        <taxon>Bacteroidota</taxon>
        <taxon>Flavobacteriia</taxon>
        <taxon>Flavobacteriales</taxon>
        <taxon>Flavobacteriaceae</taxon>
        <taxon>Maribacter</taxon>
    </lineage>
</organism>
<evidence type="ECO:0000259" key="1">
    <source>
        <dbReference type="Pfam" id="PF18096"/>
    </source>
</evidence>
<dbReference type="InterPro" id="IPR054168">
    <property type="entry name" value="PG_1098_Fer"/>
</dbReference>